<dbReference type="Proteomes" id="UP000613580">
    <property type="component" value="Unassembled WGS sequence"/>
</dbReference>
<reference evidence="11" key="1">
    <citation type="submission" date="2020-05" db="EMBL/GenBank/DDBJ databases">
        <title>Mycena genomes resolve the evolution of fungal bioluminescence.</title>
        <authorList>
            <person name="Tsai I.J."/>
        </authorList>
    </citation>
    <scope>NUCLEOTIDE SEQUENCE</scope>
    <source>
        <strain evidence="11">110903Hualien_Pintung</strain>
    </source>
</reference>
<comment type="similarity">
    <text evidence="3 10">Belongs to the cytochrome c oxidase VIIc family.</text>
</comment>
<dbReference type="PANTHER" id="PTHR13313">
    <property type="entry name" value="CYTOCHROME C OXIDASE SUBUNIT VIIC"/>
    <property type="match status" value="1"/>
</dbReference>
<keyword evidence="4 10" id="KW-0812">Transmembrane</keyword>
<comment type="pathway">
    <text evidence="2 10">Energy metabolism; oxidative phosphorylation.</text>
</comment>
<keyword evidence="6 10" id="KW-0809">Transit peptide</keyword>
<keyword evidence="5 10" id="KW-0999">Mitochondrion inner membrane</keyword>
<dbReference type="EMBL" id="JACAZE010000020">
    <property type="protein sequence ID" value="KAF7293751.1"/>
    <property type="molecule type" value="Genomic_DNA"/>
</dbReference>
<comment type="subcellular location">
    <subcellularLocation>
        <location evidence="1 10">Mitochondrion inner membrane</location>
        <topology evidence="1 10">Single-pass membrane protein</topology>
    </subcellularLocation>
</comment>
<dbReference type="PANTHER" id="PTHR13313:SF0">
    <property type="entry name" value="CYTOCHROME C OXIDASE SUBUNIT 7C, MITOCHONDRIAL"/>
    <property type="match status" value="1"/>
</dbReference>
<evidence type="ECO:0000256" key="7">
    <source>
        <dbReference type="ARBA" id="ARBA00022989"/>
    </source>
</evidence>
<dbReference type="GO" id="GO:0005743">
    <property type="term" value="C:mitochondrial inner membrane"/>
    <property type="evidence" value="ECO:0007669"/>
    <property type="project" value="UniProtKB-SubCell"/>
</dbReference>
<dbReference type="InterPro" id="IPR004202">
    <property type="entry name" value="COX7C/Cox8"/>
</dbReference>
<evidence type="ECO:0000256" key="8">
    <source>
        <dbReference type="ARBA" id="ARBA00023128"/>
    </source>
</evidence>
<keyword evidence="8 10" id="KW-0496">Mitochondrion</keyword>
<evidence type="ECO:0000256" key="3">
    <source>
        <dbReference type="ARBA" id="ARBA00010514"/>
    </source>
</evidence>
<dbReference type="OrthoDB" id="9974841at2759"/>
<comment type="caution">
    <text evidence="11">The sequence shown here is derived from an EMBL/GenBank/DDBJ whole genome shotgun (WGS) entry which is preliminary data.</text>
</comment>
<protein>
    <recommendedName>
        <fullName evidence="10">Cytochrome c oxidase subunit 8, mitochondrial</fullName>
    </recommendedName>
    <alternativeName>
        <fullName evidence="10">Cytochrome c oxidase polypeptide VIII</fullName>
    </alternativeName>
</protein>
<proteinExistence type="inferred from homology"/>
<evidence type="ECO:0000313" key="11">
    <source>
        <dbReference type="EMBL" id="KAF7293751.1"/>
    </source>
</evidence>
<feature type="transmembrane region" description="Helical" evidence="10">
    <location>
        <begin position="55"/>
        <end position="75"/>
    </location>
</feature>
<evidence type="ECO:0000256" key="2">
    <source>
        <dbReference type="ARBA" id="ARBA00004673"/>
    </source>
</evidence>
<gene>
    <name evidence="11" type="ORF">HMN09_01170400</name>
</gene>
<dbReference type="GO" id="GO:0006123">
    <property type="term" value="P:mitochondrial electron transport, cytochrome c to oxygen"/>
    <property type="evidence" value="ECO:0007669"/>
    <property type="project" value="UniProtKB-UniRule"/>
</dbReference>
<evidence type="ECO:0000313" key="12">
    <source>
        <dbReference type="Proteomes" id="UP000613580"/>
    </source>
</evidence>
<organism evidence="11 12">
    <name type="scientific">Mycena chlorophos</name>
    <name type="common">Agaric fungus</name>
    <name type="synonym">Agaricus chlorophos</name>
    <dbReference type="NCBI Taxonomy" id="658473"/>
    <lineage>
        <taxon>Eukaryota</taxon>
        <taxon>Fungi</taxon>
        <taxon>Dikarya</taxon>
        <taxon>Basidiomycota</taxon>
        <taxon>Agaricomycotina</taxon>
        <taxon>Agaricomycetes</taxon>
        <taxon>Agaricomycetidae</taxon>
        <taxon>Agaricales</taxon>
        <taxon>Marasmiineae</taxon>
        <taxon>Mycenaceae</taxon>
        <taxon>Mycena</taxon>
    </lineage>
</organism>
<sequence>MASLNLSRTVVATLSRSRIPVQSVRVGRGFAHAPATEYHNIPFDTSNRRALAIKCLSYMGFGFALPFVAVGWQWYKPGGYKNP</sequence>
<name>A0A8H6S6G0_MYCCL</name>
<dbReference type="Pfam" id="PF02935">
    <property type="entry name" value="COX7C"/>
    <property type="match status" value="1"/>
</dbReference>
<keyword evidence="9 10" id="KW-0472">Membrane</keyword>
<comment type="subunit">
    <text evidence="10">Component of the cytochrome c oxidase (complex IV, CIV), a multisubunit enzyme composed of a catalytic core of 3 subunits and several supernumerary subunits. The complex exists as a monomer or a dimer and forms supercomplexes (SCs) in the inner mitochondrial membrane with ubiquinol-cytochrome c oxidoreductase (cytochrome b-c1 complex, complex III, CIII).</text>
</comment>
<keyword evidence="7 10" id="KW-1133">Transmembrane helix</keyword>
<dbReference type="UniPathway" id="UPA00705"/>
<evidence type="ECO:0000256" key="10">
    <source>
        <dbReference type="RuleBase" id="RU368123"/>
    </source>
</evidence>
<evidence type="ECO:0000256" key="6">
    <source>
        <dbReference type="ARBA" id="ARBA00022946"/>
    </source>
</evidence>
<evidence type="ECO:0000256" key="1">
    <source>
        <dbReference type="ARBA" id="ARBA00004434"/>
    </source>
</evidence>
<evidence type="ECO:0000256" key="4">
    <source>
        <dbReference type="ARBA" id="ARBA00022692"/>
    </source>
</evidence>
<dbReference type="SUPFAM" id="SSF81427">
    <property type="entry name" value="Mitochondrial cytochrome c oxidase subunit VIIc (aka VIIIa)"/>
    <property type="match status" value="1"/>
</dbReference>
<keyword evidence="12" id="KW-1185">Reference proteome</keyword>
<evidence type="ECO:0000256" key="5">
    <source>
        <dbReference type="ARBA" id="ARBA00022792"/>
    </source>
</evidence>
<comment type="function">
    <text evidence="10">Component of the cytochrome c oxidase, the last enzyme in the mitochondrial electron transport chain which drives oxidative phosphorylation. The respiratory chain contains 3 multisubunit complexes succinate dehydrogenase (complex II, CII), ubiquinol-cytochrome c oxidoreductase (cytochrome b-c1 complex, complex III, CIII) and cytochrome c oxidase (complex IV, CIV), that cooperate to transfer electrons derived from NADH and succinate to molecular oxygen, creating an electrochemical gradient over the inner membrane that drives transmembrane transport and the ATP synthase. Cytochrome c oxidase is the component of the respiratory chain that catalyzes the reduction of oxygen to water. Electrons originating from reduced cytochrome c in the intermembrane space (IMS) are transferred via the dinuclear copper A center (CU(A)) of subunit 2 and heme A of subunit 1 to the active site in subunit 1, a binuclear center (BNC) formed by heme A3 and copper B (CU(B)). The BNC reduces molecular oxygen to 2 water molecules using 4 electrons from cytochrome c in the IMS and 4 protons from the mitochondrial matrix.</text>
</comment>
<dbReference type="AlphaFoldDB" id="A0A8H6S6G0"/>
<evidence type="ECO:0000256" key="9">
    <source>
        <dbReference type="ARBA" id="ARBA00023136"/>
    </source>
</evidence>
<dbReference type="InterPro" id="IPR036636">
    <property type="entry name" value="COX7C/Cox8_sf"/>
</dbReference>
<dbReference type="Gene3D" id="4.10.49.10">
    <property type="entry name" value="Cytochrome c oxidase subunit VIIc"/>
    <property type="match status" value="1"/>
</dbReference>
<dbReference type="GO" id="GO:0045277">
    <property type="term" value="C:respiratory chain complex IV"/>
    <property type="evidence" value="ECO:0007669"/>
    <property type="project" value="UniProtKB-UniRule"/>
</dbReference>
<accession>A0A8H6S6G0</accession>